<dbReference type="RefSeq" id="WP_209466681.1">
    <property type="nucleotide sequence ID" value="NZ_JAGGLG010000014.1"/>
</dbReference>
<dbReference type="PANTHER" id="PTHR43308">
    <property type="entry name" value="OUTER MEMBRANE PROTEIN ALPHA-RELATED"/>
    <property type="match status" value="1"/>
</dbReference>
<evidence type="ECO:0000313" key="3">
    <source>
        <dbReference type="EMBL" id="MBP2018554.1"/>
    </source>
</evidence>
<gene>
    <name evidence="3" type="ORF">J2Z79_001969</name>
</gene>
<dbReference type="InterPro" id="IPR035940">
    <property type="entry name" value="CAP_sf"/>
</dbReference>
<name>A0ABS4JSN4_9FIRM</name>
<evidence type="ECO:0000313" key="4">
    <source>
        <dbReference type="Proteomes" id="UP001519289"/>
    </source>
</evidence>
<evidence type="ECO:0000259" key="2">
    <source>
        <dbReference type="PROSITE" id="PS51272"/>
    </source>
</evidence>
<dbReference type="Gene3D" id="3.40.33.10">
    <property type="entry name" value="CAP"/>
    <property type="match status" value="1"/>
</dbReference>
<proteinExistence type="predicted"/>
<dbReference type="InterPro" id="IPR001119">
    <property type="entry name" value="SLH_dom"/>
</dbReference>
<dbReference type="InterPro" id="IPR014044">
    <property type="entry name" value="CAP_dom"/>
</dbReference>
<keyword evidence="4" id="KW-1185">Reference proteome</keyword>
<dbReference type="EMBL" id="JAGGLG010000014">
    <property type="protein sequence ID" value="MBP2018554.1"/>
    <property type="molecule type" value="Genomic_DNA"/>
</dbReference>
<dbReference type="Pfam" id="PF00395">
    <property type="entry name" value="SLH"/>
    <property type="match status" value="3"/>
</dbReference>
<dbReference type="Proteomes" id="UP001519289">
    <property type="component" value="Unassembled WGS sequence"/>
</dbReference>
<reference evidence="3 4" key="1">
    <citation type="submission" date="2021-03" db="EMBL/GenBank/DDBJ databases">
        <title>Genomic Encyclopedia of Type Strains, Phase IV (KMG-IV): sequencing the most valuable type-strain genomes for metagenomic binning, comparative biology and taxonomic classification.</title>
        <authorList>
            <person name="Goeker M."/>
        </authorList>
    </citation>
    <scope>NUCLEOTIDE SEQUENCE [LARGE SCALE GENOMIC DNA]</scope>
    <source>
        <strain evidence="3 4">DSM 27138</strain>
    </source>
</reference>
<sequence>MRRRFGRVMLLAVALVLLWVEAAFAFTYFAPVPQGTVGWARPRIVQRFNLEPGDRIVAAEMWLDGRPVTPAWDDTGLVYYDPPGPLEPGAHHVRLTVRVVPGREGYVYAPVTSEFTITVTADAPAVLPPAGAEGAAALAAVNRYRLTAGVSPVVLDARLSAAAALQASYLVANPDQVTVDAHRQTPSTPGFVAESAAGRARYYAYDGGTAEVINFKERAEEAVAGWIDTLYHRVPLLHPGMREMGYGLAGDDGLTVNVAVLGPYTSADQTVRWPAPGQTGVPPLWDGLETPDPLAGTGLSGPVGYPITLTFGARPEQLRLTRWSLTGPDGPVTVLPYDPERDPNLEDTVALIPTAPLRPGAQYTVAMAGEVDLGSGRQPFDYSWTFRTAAEAHPVVSRRVITYQADGSVAHIRLEGHAFPVGVQVYLGGLPVAGLVRESASSLRFQLPQGYPGGPADLLLVTPGGHEVTWPEFLTGAEPLSPSPAQAFRQVPLVVRGQPQGQPALVHGGGAVLVPGSALLRWGLEPEQVTAIGRTWWRQDVPSALGEYTLGRVIASVGGRPVRLALPVQERLGQIYVDASFAAALIGAELRQVGGQYHLVRPVGGQYDVDGHWAEAVIARLLEDGVVSGYGDGTFRPDATLSRAAFVRMLVSALGLQGTGAQGQGAAFADTAGHWVATGGYLGAAVTAGIVRPEDYPGGRFDPDRAILREEIAVMLVRALGLEERALATPLQTSDGVAVIEGRRFTDAGQWQRPRHVAEAIRSGLIAGYAEAGGAYTFRPDRTATRAEAAAMLVRALGEGG</sequence>
<dbReference type="InterPro" id="IPR051465">
    <property type="entry name" value="Cell_Envelope_Struct_Comp"/>
</dbReference>
<organism evidence="3 4">
    <name type="scientific">Symbiobacterium terraclitae</name>
    <dbReference type="NCBI Taxonomy" id="557451"/>
    <lineage>
        <taxon>Bacteria</taxon>
        <taxon>Bacillati</taxon>
        <taxon>Bacillota</taxon>
        <taxon>Clostridia</taxon>
        <taxon>Eubacteriales</taxon>
        <taxon>Symbiobacteriaceae</taxon>
        <taxon>Symbiobacterium</taxon>
    </lineage>
</organism>
<dbReference type="Pfam" id="PF00188">
    <property type="entry name" value="CAP"/>
    <property type="match status" value="1"/>
</dbReference>
<accession>A0ABS4JSN4</accession>
<keyword evidence="1" id="KW-0677">Repeat</keyword>
<feature type="domain" description="SLH" evidence="2">
    <location>
        <begin position="665"/>
        <end position="730"/>
    </location>
</feature>
<evidence type="ECO:0000256" key="1">
    <source>
        <dbReference type="ARBA" id="ARBA00022737"/>
    </source>
</evidence>
<feature type="domain" description="SLH" evidence="2">
    <location>
        <begin position="601"/>
        <end position="664"/>
    </location>
</feature>
<dbReference type="PROSITE" id="PS51272">
    <property type="entry name" value="SLH"/>
    <property type="match status" value="3"/>
</dbReference>
<dbReference type="PANTHER" id="PTHR43308:SF5">
    <property type="entry name" value="S-LAYER PROTEIN _ PEPTIDOGLYCAN ENDO-BETA-N-ACETYLGLUCOSAMINIDASE"/>
    <property type="match status" value="1"/>
</dbReference>
<comment type="caution">
    <text evidence="3">The sequence shown here is derived from an EMBL/GenBank/DDBJ whole genome shotgun (WGS) entry which is preliminary data.</text>
</comment>
<feature type="domain" description="SLH" evidence="2">
    <location>
        <begin position="739"/>
        <end position="801"/>
    </location>
</feature>
<dbReference type="SUPFAM" id="SSF55797">
    <property type="entry name" value="PR-1-like"/>
    <property type="match status" value="1"/>
</dbReference>
<protein>
    <submittedName>
        <fullName evidence="3">Uncharacterized protein YkwD</fullName>
    </submittedName>
</protein>